<keyword evidence="1" id="KW-0732">Signal</keyword>
<comment type="caution">
    <text evidence="3">The sequence shown here is derived from an EMBL/GenBank/DDBJ whole genome shotgun (WGS) entry which is preliminary data.</text>
</comment>
<dbReference type="PANTHER" id="PTHR12147">
    <property type="entry name" value="METALLOPEPTIDASE M28 FAMILY MEMBER"/>
    <property type="match status" value="1"/>
</dbReference>
<dbReference type="SUPFAM" id="SSF53187">
    <property type="entry name" value="Zn-dependent exopeptidases"/>
    <property type="match status" value="1"/>
</dbReference>
<organism evidence="3 4">
    <name type="scientific">Pseudoxanthomonas putridarboris</name>
    <dbReference type="NCBI Taxonomy" id="752605"/>
    <lineage>
        <taxon>Bacteria</taxon>
        <taxon>Pseudomonadati</taxon>
        <taxon>Pseudomonadota</taxon>
        <taxon>Gammaproteobacteria</taxon>
        <taxon>Lysobacterales</taxon>
        <taxon>Lysobacteraceae</taxon>
        <taxon>Pseudoxanthomonas</taxon>
    </lineage>
</organism>
<feature type="chain" id="PRO_5045845714" evidence="1">
    <location>
        <begin position="25"/>
        <end position="292"/>
    </location>
</feature>
<feature type="signal peptide" evidence="1">
    <location>
        <begin position="1"/>
        <end position="24"/>
    </location>
</feature>
<evidence type="ECO:0000313" key="4">
    <source>
        <dbReference type="Proteomes" id="UP001459204"/>
    </source>
</evidence>
<dbReference type="PANTHER" id="PTHR12147:SF26">
    <property type="entry name" value="PEPTIDASE M28 DOMAIN-CONTAINING PROTEIN"/>
    <property type="match status" value="1"/>
</dbReference>
<dbReference type="Pfam" id="PF04389">
    <property type="entry name" value="Peptidase_M28"/>
    <property type="match status" value="1"/>
</dbReference>
<keyword evidence="4" id="KW-1185">Reference proteome</keyword>
<protein>
    <submittedName>
        <fullName evidence="3">M28 family metallopeptidase</fullName>
    </submittedName>
</protein>
<proteinExistence type="predicted"/>
<dbReference type="InterPro" id="IPR007484">
    <property type="entry name" value="Peptidase_M28"/>
</dbReference>
<dbReference type="EMBL" id="JBBWWT010000003">
    <property type="protein sequence ID" value="MEL1264309.1"/>
    <property type="molecule type" value="Genomic_DNA"/>
</dbReference>
<name>A0ABU9IZC3_9GAMM</name>
<evidence type="ECO:0000256" key="1">
    <source>
        <dbReference type="SAM" id="SignalP"/>
    </source>
</evidence>
<gene>
    <name evidence="3" type="ORF">AAD027_07995</name>
</gene>
<feature type="domain" description="Peptidase M28" evidence="2">
    <location>
        <begin position="77"/>
        <end position="277"/>
    </location>
</feature>
<evidence type="ECO:0000313" key="3">
    <source>
        <dbReference type="EMBL" id="MEL1264309.1"/>
    </source>
</evidence>
<dbReference type="Proteomes" id="UP001459204">
    <property type="component" value="Unassembled WGS sequence"/>
</dbReference>
<reference evidence="3 4" key="1">
    <citation type="submission" date="2024-04" db="EMBL/GenBank/DDBJ databases">
        <title>Draft genome sequence of Pseudoxanthomonas putridarboris WD12.</title>
        <authorList>
            <person name="Oh J."/>
        </authorList>
    </citation>
    <scope>NUCLEOTIDE SEQUENCE [LARGE SCALE GENOMIC DNA]</scope>
    <source>
        <strain evidence="3 4">WD12</strain>
    </source>
</reference>
<accession>A0ABU9IZC3</accession>
<evidence type="ECO:0000259" key="2">
    <source>
        <dbReference type="Pfam" id="PF04389"/>
    </source>
</evidence>
<dbReference type="RefSeq" id="WP_341725501.1">
    <property type="nucleotide sequence ID" value="NZ_JBBWWT010000003.1"/>
</dbReference>
<sequence length="292" mass="31663">MPHPLSSRRWLCLFALLAPLPAFADADVSSRWESQVQRISAHTQTPARAAAIGERLDTLGLSWKQEGFEQDGKTGTNLVADLGGPADAPLLLIGAHYDQVDVGHGATDNASGVAAVLELATALKANPLQHHRVQLVFWDLEEHGLLGSRAWVATPEREQPALYVNFDVFGWGDTLWMMSPEADTLLVAALRAASKYQKLDFEPGDKYPPTDHLAFLKAGWSAVSFSLVGRDEIGPILEIFGGGKPAEVPKVMQVIHSPRDTAAELDGRQVDDALRVVEAGLRAWDQAGTARH</sequence>
<dbReference type="InterPro" id="IPR045175">
    <property type="entry name" value="M28_fam"/>
</dbReference>
<dbReference type="Gene3D" id="3.40.630.10">
    <property type="entry name" value="Zn peptidases"/>
    <property type="match status" value="1"/>
</dbReference>